<evidence type="ECO:0000256" key="6">
    <source>
        <dbReference type="SAM" id="MobiDB-lite"/>
    </source>
</evidence>
<dbReference type="Gene3D" id="3.30.160.390">
    <property type="entry name" value="Integrase, DNA-binding domain"/>
    <property type="match status" value="1"/>
</dbReference>
<evidence type="ECO:0000259" key="7">
    <source>
        <dbReference type="PROSITE" id="PS51898"/>
    </source>
</evidence>
<evidence type="ECO:0000256" key="4">
    <source>
        <dbReference type="ARBA" id="ARBA00023172"/>
    </source>
</evidence>
<sequence>MAGKLTDKAVRGAGPLDSSYKLSDGGGLYLLVHANGSKYWRLKYRFHGKEKTLALGVYPDVSLATAREGREEAKKLLKNGQDPSQLKKQARRTQHENSKNTLEAVARQWLDVQRGQWTEGHLERVRESLEKDIFPDLGERPLTDITPPELLMALRKIEKRGALETAQRVMQRTSAIFRYGIASGLCTQNPASELRGTIKTKKATNMPAMSAADLPDFLRKLDAYEGRPETKYGLQLIVLTFVRPGELRAAEWSEFNLKDAEWRIPAERTKMKTEHIVPLSVQAMEVIEAMEPLTGRKRFVFPNQSRPKLPMSENTLTYALYRMGYHSRATAHGFRATASTILNEQGWPPDVIERQLAHAERNKVRAAYNRAQYLAERRKMMQAWADYLDAIKQGAEIVPISAGK</sequence>
<dbReference type="AlphaFoldDB" id="A0AAE3HKH9"/>
<feature type="domain" description="Tyr recombinase" evidence="7">
    <location>
        <begin position="204"/>
        <end position="382"/>
    </location>
</feature>
<dbReference type="InterPro" id="IPR011010">
    <property type="entry name" value="DNA_brk_join_enz"/>
</dbReference>
<dbReference type="GO" id="GO:0003677">
    <property type="term" value="F:DNA binding"/>
    <property type="evidence" value="ECO:0007669"/>
    <property type="project" value="UniProtKB-UniRule"/>
</dbReference>
<evidence type="ECO:0000256" key="3">
    <source>
        <dbReference type="ARBA" id="ARBA00023125"/>
    </source>
</evidence>
<feature type="region of interest" description="Disordered" evidence="6">
    <location>
        <begin position="75"/>
        <end position="99"/>
    </location>
</feature>
<keyword evidence="2" id="KW-0229">DNA integration</keyword>
<evidence type="ECO:0000313" key="9">
    <source>
        <dbReference type="EMBL" id="MCS3902789.1"/>
    </source>
</evidence>
<dbReference type="Proteomes" id="UP001204445">
    <property type="component" value="Unassembled WGS sequence"/>
</dbReference>
<dbReference type="RefSeq" id="WP_259054374.1">
    <property type="nucleotide sequence ID" value="NZ_JANUCT010000004.1"/>
</dbReference>
<dbReference type="Pfam" id="PF00589">
    <property type="entry name" value="Phage_integrase"/>
    <property type="match status" value="1"/>
</dbReference>
<dbReference type="InterPro" id="IPR038488">
    <property type="entry name" value="Integrase_DNA-bd_sf"/>
</dbReference>
<dbReference type="SUPFAM" id="SSF56349">
    <property type="entry name" value="DNA breaking-rejoining enzymes"/>
    <property type="match status" value="1"/>
</dbReference>
<dbReference type="GO" id="GO:0015074">
    <property type="term" value="P:DNA integration"/>
    <property type="evidence" value="ECO:0007669"/>
    <property type="project" value="UniProtKB-KW"/>
</dbReference>
<comment type="similarity">
    <text evidence="1">Belongs to the 'phage' integrase family.</text>
</comment>
<evidence type="ECO:0000256" key="1">
    <source>
        <dbReference type="ARBA" id="ARBA00008857"/>
    </source>
</evidence>
<dbReference type="PANTHER" id="PTHR30629">
    <property type="entry name" value="PROPHAGE INTEGRASE"/>
    <property type="match status" value="1"/>
</dbReference>
<accession>A0AAE3HKH9</accession>
<dbReference type="PANTHER" id="PTHR30629:SF2">
    <property type="entry name" value="PROPHAGE INTEGRASE INTS-RELATED"/>
    <property type="match status" value="1"/>
</dbReference>
<keyword evidence="3 5" id="KW-0238">DNA-binding</keyword>
<keyword evidence="10" id="KW-1185">Reference proteome</keyword>
<feature type="domain" description="Core-binding (CB)" evidence="8">
    <location>
        <begin position="100"/>
        <end position="181"/>
    </location>
</feature>
<dbReference type="InterPro" id="IPR025166">
    <property type="entry name" value="Integrase_DNA_bind_dom"/>
</dbReference>
<dbReference type="Pfam" id="PF13356">
    <property type="entry name" value="Arm-DNA-bind_3"/>
    <property type="match status" value="1"/>
</dbReference>
<dbReference type="GO" id="GO:0006310">
    <property type="term" value="P:DNA recombination"/>
    <property type="evidence" value="ECO:0007669"/>
    <property type="project" value="UniProtKB-KW"/>
</dbReference>
<dbReference type="Pfam" id="PF22022">
    <property type="entry name" value="Phage_int_M"/>
    <property type="match status" value="1"/>
</dbReference>
<dbReference type="InterPro" id="IPR050808">
    <property type="entry name" value="Phage_Integrase"/>
</dbReference>
<reference evidence="9" key="1">
    <citation type="submission" date="2022-08" db="EMBL/GenBank/DDBJ databases">
        <title>Genomic Encyclopedia of Type Strains, Phase III (KMG-III): the genomes of soil and plant-associated and newly described type strains.</title>
        <authorList>
            <person name="Whitman W."/>
        </authorList>
    </citation>
    <scope>NUCLEOTIDE SEQUENCE</scope>
    <source>
        <strain evidence="9">HMT 1</strain>
    </source>
</reference>
<organism evidence="9 10">
    <name type="scientific">Methylohalomonas lacus</name>
    <dbReference type="NCBI Taxonomy" id="398773"/>
    <lineage>
        <taxon>Bacteria</taxon>
        <taxon>Pseudomonadati</taxon>
        <taxon>Pseudomonadota</taxon>
        <taxon>Gammaproteobacteria</taxon>
        <taxon>Methylohalomonadales</taxon>
        <taxon>Methylohalomonadaceae</taxon>
        <taxon>Methylohalomonas</taxon>
    </lineage>
</organism>
<dbReference type="PROSITE" id="PS51898">
    <property type="entry name" value="TYR_RECOMBINASE"/>
    <property type="match status" value="1"/>
</dbReference>
<dbReference type="PROSITE" id="PS51900">
    <property type="entry name" value="CB"/>
    <property type="match status" value="1"/>
</dbReference>
<keyword evidence="4" id="KW-0233">DNA recombination</keyword>
<dbReference type="CDD" id="cd00801">
    <property type="entry name" value="INT_P4_C"/>
    <property type="match status" value="1"/>
</dbReference>
<comment type="caution">
    <text evidence="9">The sequence shown here is derived from an EMBL/GenBank/DDBJ whole genome shotgun (WGS) entry which is preliminary data.</text>
</comment>
<dbReference type="Gene3D" id="1.10.443.10">
    <property type="entry name" value="Intergrase catalytic core"/>
    <property type="match status" value="1"/>
</dbReference>
<gene>
    <name evidence="9" type="ORF">J2T55_000793</name>
</gene>
<dbReference type="EMBL" id="JANUCT010000004">
    <property type="protein sequence ID" value="MCS3902789.1"/>
    <property type="molecule type" value="Genomic_DNA"/>
</dbReference>
<evidence type="ECO:0000259" key="8">
    <source>
        <dbReference type="PROSITE" id="PS51900"/>
    </source>
</evidence>
<proteinExistence type="inferred from homology"/>
<name>A0AAE3HKH9_9GAMM</name>
<dbReference type="Gene3D" id="1.10.150.130">
    <property type="match status" value="1"/>
</dbReference>
<dbReference type="InterPro" id="IPR053876">
    <property type="entry name" value="Phage_int_M"/>
</dbReference>
<dbReference type="InterPro" id="IPR010998">
    <property type="entry name" value="Integrase_recombinase_N"/>
</dbReference>
<evidence type="ECO:0000256" key="2">
    <source>
        <dbReference type="ARBA" id="ARBA00022908"/>
    </source>
</evidence>
<dbReference type="InterPro" id="IPR002104">
    <property type="entry name" value="Integrase_catalytic"/>
</dbReference>
<dbReference type="InterPro" id="IPR013762">
    <property type="entry name" value="Integrase-like_cat_sf"/>
</dbReference>
<evidence type="ECO:0000313" key="10">
    <source>
        <dbReference type="Proteomes" id="UP001204445"/>
    </source>
</evidence>
<dbReference type="InterPro" id="IPR044068">
    <property type="entry name" value="CB"/>
</dbReference>
<evidence type="ECO:0000256" key="5">
    <source>
        <dbReference type="PROSITE-ProRule" id="PRU01248"/>
    </source>
</evidence>
<protein>
    <submittedName>
        <fullName evidence="9">Integrase</fullName>
    </submittedName>
</protein>